<feature type="transmembrane region" description="Helical" evidence="1">
    <location>
        <begin position="33"/>
        <end position="49"/>
    </location>
</feature>
<name>A0A1H3WUC4_SELRU</name>
<keyword evidence="1" id="KW-0472">Membrane</keyword>
<dbReference type="EMBL" id="FNQG01000004">
    <property type="protein sequence ID" value="SDZ90729.1"/>
    <property type="molecule type" value="Genomic_DNA"/>
</dbReference>
<sequence>MRKMDYKAFIIALIGLALGKILNRSFGNNDMILVVMGAASLLLGGYYYWKKEHQDCIVLMLVLAISCFIPVTLGQYSEDIRYLSLIGSVAFMIMEINVFVVWKSRQESDAGKKKFMRIAAGINTVVLLCFCGIALYAF</sequence>
<dbReference type="RefSeq" id="WP_074671574.1">
    <property type="nucleotide sequence ID" value="NZ_FNQG01000004.1"/>
</dbReference>
<evidence type="ECO:0000256" key="1">
    <source>
        <dbReference type="SAM" id="Phobius"/>
    </source>
</evidence>
<protein>
    <submittedName>
        <fullName evidence="2">Uncharacterized protein</fullName>
    </submittedName>
</protein>
<dbReference type="AlphaFoldDB" id="A0A1H3WUC4"/>
<evidence type="ECO:0000313" key="2">
    <source>
        <dbReference type="EMBL" id="SDZ90729.1"/>
    </source>
</evidence>
<gene>
    <name evidence="2" type="ORF">SAMN05660648_01190</name>
</gene>
<dbReference type="Proteomes" id="UP000183469">
    <property type="component" value="Unassembled WGS sequence"/>
</dbReference>
<keyword evidence="1" id="KW-1133">Transmembrane helix</keyword>
<feature type="transmembrane region" description="Helical" evidence="1">
    <location>
        <begin position="82"/>
        <end position="102"/>
    </location>
</feature>
<feature type="transmembrane region" description="Helical" evidence="1">
    <location>
        <begin position="56"/>
        <end position="76"/>
    </location>
</feature>
<feature type="transmembrane region" description="Helical" evidence="1">
    <location>
        <begin position="114"/>
        <end position="137"/>
    </location>
</feature>
<reference evidence="2 3" key="1">
    <citation type="submission" date="2016-10" db="EMBL/GenBank/DDBJ databases">
        <authorList>
            <person name="de Groot N.N."/>
        </authorList>
    </citation>
    <scope>NUCLEOTIDE SEQUENCE [LARGE SCALE GENOMIC DNA]</scope>
    <source>
        <strain evidence="2 3">DSM 2872</strain>
    </source>
</reference>
<dbReference type="OrthoDB" id="1665633at2"/>
<proteinExistence type="predicted"/>
<accession>A0A1H3WUC4</accession>
<evidence type="ECO:0000313" key="3">
    <source>
        <dbReference type="Proteomes" id="UP000183469"/>
    </source>
</evidence>
<keyword evidence="1" id="KW-0812">Transmembrane</keyword>
<organism evidence="2 3">
    <name type="scientific">Selenomonas ruminantium</name>
    <dbReference type="NCBI Taxonomy" id="971"/>
    <lineage>
        <taxon>Bacteria</taxon>
        <taxon>Bacillati</taxon>
        <taxon>Bacillota</taxon>
        <taxon>Negativicutes</taxon>
        <taxon>Selenomonadales</taxon>
        <taxon>Selenomonadaceae</taxon>
        <taxon>Selenomonas</taxon>
    </lineage>
</organism>